<dbReference type="EMBL" id="FXWH01000001">
    <property type="protein sequence ID" value="SMQ60331.1"/>
    <property type="molecule type" value="Genomic_DNA"/>
</dbReference>
<feature type="transmembrane region" description="Helical" evidence="1">
    <location>
        <begin position="12"/>
        <end position="31"/>
    </location>
</feature>
<keyword evidence="1" id="KW-1133">Transmembrane helix</keyword>
<reference evidence="3" key="1">
    <citation type="submission" date="2017-04" db="EMBL/GenBank/DDBJ databases">
        <authorList>
            <person name="Varghese N."/>
            <person name="Submissions S."/>
        </authorList>
    </citation>
    <scope>NUCLEOTIDE SEQUENCE [LARGE SCALE GENOMIC DNA]</scope>
</reference>
<protein>
    <submittedName>
        <fullName evidence="2">MSHA pilin protein MshC</fullName>
    </submittedName>
</protein>
<dbReference type="NCBIfam" id="TIGR02532">
    <property type="entry name" value="IV_pilin_GFxxxE"/>
    <property type="match status" value="1"/>
</dbReference>
<dbReference type="RefSeq" id="WP_086433583.1">
    <property type="nucleotide sequence ID" value="NZ_FXWH01000001.1"/>
</dbReference>
<accession>A0A1Y6EGP7</accession>
<gene>
    <name evidence="2" type="ORF">SAMN06297229_0401</name>
</gene>
<dbReference type="Gene3D" id="3.30.700.10">
    <property type="entry name" value="Glycoprotein, Type 4 Pilin"/>
    <property type="match status" value="1"/>
</dbReference>
<dbReference type="InterPro" id="IPR045584">
    <property type="entry name" value="Pilin-like"/>
</dbReference>
<dbReference type="AlphaFoldDB" id="A0A1Y6EGP7"/>
<dbReference type="Pfam" id="PF07963">
    <property type="entry name" value="N_methyl"/>
    <property type="match status" value="1"/>
</dbReference>
<proteinExistence type="predicted"/>
<dbReference type="SUPFAM" id="SSF54523">
    <property type="entry name" value="Pili subunits"/>
    <property type="match status" value="1"/>
</dbReference>
<dbReference type="OrthoDB" id="6238397at2"/>
<keyword evidence="3" id="KW-1185">Reference proteome</keyword>
<organism evidence="2 3">
    <name type="scientific">Pseudidiomarina planktonica</name>
    <dbReference type="NCBI Taxonomy" id="1323738"/>
    <lineage>
        <taxon>Bacteria</taxon>
        <taxon>Pseudomonadati</taxon>
        <taxon>Pseudomonadota</taxon>
        <taxon>Gammaproteobacteria</taxon>
        <taxon>Alteromonadales</taxon>
        <taxon>Idiomarinaceae</taxon>
        <taxon>Pseudidiomarina</taxon>
    </lineage>
</organism>
<name>A0A1Y6EGP7_9GAMM</name>
<evidence type="ECO:0000313" key="2">
    <source>
        <dbReference type="EMBL" id="SMQ60331.1"/>
    </source>
</evidence>
<sequence length="161" mass="16976">MRIQQGFTIIELVAVIVVIGILAVTAAPAFFSDDGADVQTYQARLINLLRLQQQRAMQDTASTNNYCVLIAGNRFGVPTNCSDTSLPASFDPDYEGLAAAEQDAGVTITPAEVRYFNGLGCPVSAPGNACGTAPWQITIAGGNNLQVCVASQGRIHRGVCE</sequence>
<keyword evidence="1" id="KW-0472">Membrane</keyword>
<dbReference type="InterPro" id="IPR012902">
    <property type="entry name" value="N_methyl_site"/>
</dbReference>
<evidence type="ECO:0000256" key="1">
    <source>
        <dbReference type="SAM" id="Phobius"/>
    </source>
</evidence>
<keyword evidence="1" id="KW-0812">Transmembrane</keyword>
<dbReference type="Proteomes" id="UP000194450">
    <property type="component" value="Unassembled WGS sequence"/>
</dbReference>
<evidence type="ECO:0000313" key="3">
    <source>
        <dbReference type="Proteomes" id="UP000194450"/>
    </source>
</evidence>